<reference evidence="1 2" key="1">
    <citation type="submission" date="2016-11" db="EMBL/GenBank/DDBJ databases">
        <authorList>
            <person name="Jaros S."/>
            <person name="Januszkiewicz K."/>
            <person name="Wedrychowicz H."/>
        </authorList>
    </citation>
    <scope>NUCLEOTIDE SEQUENCE [LARGE SCALE GENOMIC DNA]</scope>
    <source>
        <strain evidence="1 2">DSM 21074</strain>
    </source>
</reference>
<dbReference type="RefSeq" id="WP_073110619.1">
    <property type="nucleotide sequence ID" value="NZ_FQYN01000006.1"/>
</dbReference>
<protein>
    <recommendedName>
        <fullName evidence="3">SpoIIAA-like</fullName>
    </recommendedName>
</protein>
<evidence type="ECO:0000313" key="1">
    <source>
        <dbReference type="EMBL" id="SHJ37383.1"/>
    </source>
</evidence>
<sequence length="140" mass="15938">MNLHPLVNTESLFIAYDQDNDWLYADWKGIHTQASAQAGCEQILQCLKLRPCRKILNDNSNVFRAEFRLTGWGLSWLHELGSLGLECLAWVYAPDFKARQDAEALLPLITQPVLATFDDLASACWWLQHYQSPGTIMQEG</sequence>
<dbReference type="EMBL" id="FQYN01000006">
    <property type="protein sequence ID" value="SHJ37383.1"/>
    <property type="molecule type" value="Genomic_DNA"/>
</dbReference>
<dbReference type="Proteomes" id="UP000184418">
    <property type="component" value="Unassembled WGS sequence"/>
</dbReference>
<evidence type="ECO:0008006" key="3">
    <source>
        <dbReference type="Google" id="ProtNLM"/>
    </source>
</evidence>
<gene>
    <name evidence="1" type="ORF">SAMN02745146_2955</name>
</gene>
<name>A0A1M6ISB8_9BACT</name>
<evidence type="ECO:0000313" key="2">
    <source>
        <dbReference type="Proteomes" id="UP000184418"/>
    </source>
</evidence>
<accession>A0A1M6ISB8</accession>
<dbReference type="OrthoDB" id="893408at2"/>
<dbReference type="AlphaFoldDB" id="A0A1M6ISB8"/>
<proteinExistence type="predicted"/>
<keyword evidence="2" id="KW-1185">Reference proteome</keyword>
<organism evidence="1 2">
    <name type="scientific">Hymenobacter daecheongensis DSM 21074</name>
    <dbReference type="NCBI Taxonomy" id="1121955"/>
    <lineage>
        <taxon>Bacteria</taxon>
        <taxon>Pseudomonadati</taxon>
        <taxon>Bacteroidota</taxon>
        <taxon>Cytophagia</taxon>
        <taxon>Cytophagales</taxon>
        <taxon>Hymenobacteraceae</taxon>
        <taxon>Hymenobacter</taxon>
    </lineage>
</organism>